<dbReference type="GO" id="GO:0051607">
    <property type="term" value="P:defense response to virus"/>
    <property type="evidence" value="ECO:0007669"/>
    <property type="project" value="UniProtKB-KW"/>
</dbReference>
<dbReference type="EMBL" id="MATO01000031">
    <property type="protein sequence ID" value="OCS91029.1"/>
    <property type="molecule type" value="Genomic_DNA"/>
</dbReference>
<dbReference type="InterPro" id="IPR005537">
    <property type="entry name" value="RAMP_III_fam"/>
</dbReference>
<feature type="compositionally biased region" description="Basic and acidic residues" evidence="2">
    <location>
        <begin position="281"/>
        <end position="316"/>
    </location>
</feature>
<dbReference type="AlphaFoldDB" id="A0A1C0YV41"/>
<evidence type="ECO:0000256" key="2">
    <source>
        <dbReference type="SAM" id="MobiDB-lite"/>
    </source>
</evidence>
<keyword evidence="1" id="KW-0051">Antiviral defense</keyword>
<keyword evidence="5" id="KW-1185">Reference proteome</keyword>
<gene>
    <name evidence="4" type="ORF">A6K76_09805</name>
</gene>
<reference evidence="4 5" key="1">
    <citation type="submission" date="2016-07" db="EMBL/GenBank/DDBJ databases">
        <title>Caryophanon latum genome sequencing.</title>
        <authorList>
            <person name="Verma A."/>
            <person name="Pal Y."/>
            <person name="Krishnamurthi S."/>
        </authorList>
    </citation>
    <scope>NUCLEOTIDE SEQUENCE [LARGE SCALE GENOMIC DNA]</scope>
    <source>
        <strain evidence="4 5">DSM 14151</strain>
    </source>
</reference>
<dbReference type="InterPro" id="IPR010172">
    <property type="entry name" value="CRISPR-assoc_prot_TM1791"/>
</dbReference>
<protein>
    <submittedName>
        <fullName evidence="4">Type III-B CRISPR module RAMP protein Cmr6</fullName>
    </submittedName>
</protein>
<dbReference type="Proteomes" id="UP000093482">
    <property type="component" value="Unassembled WGS sequence"/>
</dbReference>
<dbReference type="PANTHER" id="PTHR39965:SF1">
    <property type="entry name" value="CRISPR SYSTEM CMR SUBUNIT CMR6"/>
    <property type="match status" value="1"/>
</dbReference>
<proteinExistence type="predicted"/>
<dbReference type="OrthoDB" id="9813956at2"/>
<comment type="caution">
    <text evidence="4">The sequence shown here is derived from an EMBL/GenBank/DDBJ whole genome shotgun (WGS) entry which is preliminary data.</text>
</comment>
<evidence type="ECO:0000313" key="5">
    <source>
        <dbReference type="Proteomes" id="UP000093482"/>
    </source>
</evidence>
<dbReference type="RefSeq" id="WP_066463672.1">
    <property type="nucleotide sequence ID" value="NZ_MATO01000031.1"/>
</dbReference>
<sequence>MHFHPKDTTSAYSTTNKEKIAHLAYHVHYNQLWQNDKNGKFEAKDIKTKPIYSKELLQVAEKVEQQRQASLVELQNVLHVRQLRAKAASNIIHGLGAAHVRETALTIHGVYGIPYIPASSMKGIVRAWFIEAFCNGDEAQLASHPIGSFVFGTQEHSGIAQFYDVFLHTDLSLQPDILTTHYPEYYQSKRSATDDQKLNIVKFWTVSVREATVFVSLQKQLPAALQQAIAPKTSEQLAEAVANWTAQALTEFGVGSKTSSGYGLFDHVEDVTTSELQEVSARVEEQRQRAEKKRQQEAEAAAKREEEAQKQKALEAMTPEERLVAEITALDPTKQVDKDESKNLFVEVKESGIKAAAEALKAYWEQTGEWRVPRAKRKQFERVEALKQLLT</sequence>
<evidence type="ECO:0000256" key="1">
    <source>
        <dbReference type="ARBA" id="ARBA00023118"/>
    </source>
</evidence>
<name>A0A1C0YV41_9BACL</name>
<accession>A0A1C0YV41</accession>
<feature type="domain" description="CRISPR type III-associated protein" evidence="3">
    <location>
        <begin position="95"/>
        <end position="265"/>
    </location>
</feature>
<evidence type="ECO:0000259" key="3">
    <source>
        <dbReference type="Pfam" id="PF03787"/>
    </source>
</evidence>
<evidence type="ECO:0000313" key="4">
    <source>
        <dbReference type="EMBL" id="OCS91029.1"/>
    </source>
</evidence>
<dbReference type="NCBIfam" id="TIGR01898">
    <property type="entry name" value="cas_TM1791_cmr6"/>
    <property type="match status" value="1"/>
</dbReference>
<dbReference type="PANTHER" id="PTHR39965">
    <property type="entry name" value="CRISPR SYSTEM CMR SUBUNIT CMR6"/>
    <property type="match status" value="1"/>
</dbReference>
<organism evidence="4 5">
    <name type="scientific">Caryophanon latum</name>
    <dbReference type="NCBI Taxonomy" id="33977"/>
    <lineage>
        <taxon>Bacteria</taxon>
        <taxon>Bacillati</taxon>
        <taxon>Bacillota</taxon>
        <taxon>Bacilli</taxon>
        <taxon>Bacillales</taxon>
        <taxon>Caryophanaceae</taxon>
        <taxon>Caryophanon</taxon>
    </lineage>
</organism>
<dbReference type="Pfam" id="PF03787">
    <property type="entry name" value="RAMPs"/>
    <property type="match status" value="1"/>
</dbReference>
<feature type="region of interest" description="Disordered" evidence="2">
    <location>
        <begin position="276"/>
        <end position="316"/>
    </location>
</feature>